<gene>
    <name evidence="4" type="ORF">MNB_SV-6-1945</name>
</gene>
<evidence type="ECO:0000259" key="2">
    <source>
        <dbReference type="PROSITE" id="PS50883"/>
    </source>
</evidence>
<dbReference type="InterPro" id="IPR001633">
    <property type="entry name" value="EAL_dom"/>
</dbReference>
<dbReference type="InterPro" id="IPR035919">
    <property type="entry name" value="EAL_sf"/>
</dbReference>
<dbReference type="SMART" id="SM00052">
    <property type="entry name" value="EAL"/>
    <property type="match status" value="1"/>
</dbReference>
<dbReference type="PROSITE" id="PS50887">
    <property type="entry name" value="GGDEF"/>
    <property type="match status" value="1"/>
</dbReference>
<reference evidence="4" key="1">
    <citation type="submission" date="2016-10" db="EMBL/GenBank/DDBJ databases">
        <authorList>
            <person name="de Groot N.N."/>
        </authorList>
    </citation>
    <scope>NUCLEOTIDE SEQUENCE</scope>
</reference>
<proteinExistence type="predicted"/>
<dbReference type="PANTHER" id="PTHR33121">
    <property type="entry name" value="CYCLIC DI-GMP PHOSPHODIESTERASE PDEF"/>
    <property type="match status" value="1"/>
</dbReference>
<evidence type="ECO:0000259" key="3">
    <source>
        <dbReference type="PROSITE" id="PS50887"/>
    </source>
</evidence>
<dbReference type="SUPFAM" id="SSF141868">
    <property type="entry name" value="EAL domain-like"/>
    <property type="match status" value="1"/>
</dbReference>
<keyword evidence="1" id="KW-1133">Transmembrane helix</keyword>
<protein>
    <submittedName>
        <fullName evidence="4">Diguanylate cyclase/phosphodiesterase (GGDEF &amp; EAL domains) with PAS/PAC sensor(S)</fullName>
    </submittedName>
</protein>
<dbReference type="CDD" id="cd00130">
    <property type="entry name" value="PAS"/>
    <property type="match status" value="1"/>
</dbReference>
<keyword evidence="1" id="KW-0812">Transmembrane</keyword>
<keyword evidence="1" id="KW-0472">Membrane</keyword>
<dbReference type="InterPro" id="IPR000160">
    <property type="entry name" value="GGDEF_dom"/>
</dbReference>
<dbReference type="Pfam" id="PF00563">
    <property type="entry name" value="EAL"/>
    <property type="match status" value="1"/>
</dbReference>
<dbReference type="Pfam" id="PF00990">
    <property type="entry name" value="GGDEF"/>
    <property type="match status" value="1"/>
</dbReference>
<dbReference type="SMART" id="SM00267">
    <property type="entry name" value="GGDEF"/>
    <property type="match status" value="1"/>
</dbReference>
<dbReference type="Gene3D" id="3.30.70.270">
    <property type="match status" value="1"/>
</dbReference>
<feature type="domain" description="EAL" evidence="2">
    <location>
        <begin position="342"/>
        <end position="595"/>
    </location>
</feature>
<name>A0A1W1BPS1_9ZZZZ</name>
<dbReference type="EMBL" id="FPHC01000037">
    <property type="protein sequence ID" value="SFV55523.1"/>
    <property type="molecule type" value="Genomic_DNA"/>
</dbReference>
<feature type="transmembrane region" description="Helical" evidence="1">
    <location>
        <begin position="7"/>
        <end position="27"/>
    </location>
</feature>
<evidence type="ECO:0000313" key="4">
    <source>
        <dbReference type="EMBL" id="SFV55523.1"/>
    </source>
</evidence>
<dbReference type="NCBIfam" id="TIGR00254">
    <property type="entry name" value="GGDEF"/>
    <property type="match status" value="1"/>
</dbReference>
<dbReference type="PROSITE" id="PS50883">
    <property type="entry name" value="EAL"/>
    <property type="match status" value="1"/>
</dbReference>
<dbReference type="CDD" id="cd01949">
    <property type="entry name" value="GGDEF"/>
    <property type="match status" value="1"/>
</dbReference>
<dbReference type="InterPro" id="IPR029787">
    <property type="entry name" value="Nucleotide_cyclase"/>
</dbReference>
<dbReference type="InterPro" id="IPR043128">
    <property type="entry name" value="Rev_trsase/Diguanyl_cyclase"/>
</dbReference>
<dbReference type="AlphaFoldDB" id="A0A1W1BPS1"/>
<organism evidence="4">
    <name type="scientific">hydrothermal vent metagenome</name>
    <dbReference type="NCBI Taxonomy" id="652676"/>
    <lineage>
        <taxon>unclassified sequences</taxon>
        <taxon>metagenomes</taxon>
        <taxon>ecological metagenomes</taxon>
    </lineage>
</organism>
<sequence>MVMASDMIVIEIAFALLISYFFLSYLYGKIRPKDIKLDVVSPPHEEIRKSSEAYKGGVMVISHSDEILYYSKSTLDLLGLDSEPTKKSLQDRSIIKLSNREPTDIFTILEEYKKEIKKSKEYVLRGKISRDGKDIPIKILMGLIGKPKSFYIVSFTDLSDELEISASREKDQLTNLPNQNRAIHEIGIEMSKMHSEGRHFALILTSLDNFTDIRAMLGYQKTDRLISDISEYLLDISKKMDSSLYQIARNNFLLMVPDIKTSKEAEGVVKNMEEIFRGLQEYSNSQMHLTFSTGVSLYPQSGSSVDHMIDSAYKALSEAESKGRGYIVIDDNGDFSKGKHYEAELYNEMYEGLKRKEFELYYQPFVDMKSDKIVGAEALIRWNHPQRGLVPPGLFIPIAEKSGIIVDIGKFVIEEAIKQQKRWEIFKFDKLQISINLTLREIESGDVVSYIEEMLNHHQVSPASIKFEITENVAMTKADLAKKEFDALKNLGVELALDDFGTGYSSFGYLKDFSLDTIKIDQSFVMNMKRDIEHQKIVRAMIGIGHTFDLQVTAEGIEDKETYEMLQKFGCDIAQGYYFSKPIPVFEFQNLVRSR</sequence>
<evidence type="ECO:0000256" key="1">
    <source>
        <dbReference type="SAM" id="Phobius"/>
    </source>
</evidence>
<dbReference type="InterPro" id="IPR000014">
    <property type="entry name" value="PAS"/>
</dbReference>
<dbReference type="Gene3D" id="3.20.20.450">
    <property type="entry name" value="EAL domain"/>
    <property type="match status" value="1"/>
</dbReference>
<dbReference type="CDD" id="cd01948">
    <property type="entry name" value="EAL"/>
    <property type="match status" value="1"/>
</dbReference>
<dbReference type="SUPFAM" id="SSF55073">
    <property type="entry name" value="Nucleotide cyclase"/>
    <property type="match status" value="1"/>
</dbReference>
<accession>A0A1W1BPS1</accession>
<feature type="domain" description="GGDEF" evidence="3">
    <location>
        <begin position="198"/>
        <end position="332"/>
    </location>
</feature>
<dbReference type="PANTHER" id="PTHR33121:SF70">
    <property type="entry name" value="SIGNALING PROTEIN YKOW"/>
    <property type="match status" value="1"/>
</dbReference>
<dbReference type="GO" id="GO:0071111">
    <property type="term" value="F:cyclic-guanylate-specific phosphodiesterase activity"/>
    <property type="evidence" value="ECO:0007669"/>
    <property type="project" value="InterPro"/>
</dbReference>
<dbReference type="InterPro" id="IPR050706">
    <property type="entry name" value="Cyclic-di-GMP_PDE-like"/>
</dbReference>